<dbReference type="Pfam" id="PF01281">
    <property type="entry name" value="Ribosomal_L9_N"/>
    <property type="match status" value="1"/>
</dbReference>
<dbReference type="InterPro" id="IPR009027">
    <property type="entry name" value="Ribosomal_bL9/RNase_H1_N"/>
</dbReference>
<proteinExistence type="inferred from homology"/>
<dbReference type="OrthoDB" id="5555409at2759"/>
<dbReference type="InterPro" id="IPR000244">
    <property type="entry name" value="Ribosomal_bL9"/>
</dbReference>
<dbReference type="GO" id="GO:0003735">
    <property type="term" value="F:structural constituent of ribosome"/>
    <property type="evidence" value="ECO:0007669"/>
    <property type="project" value="InterPro"/>
</dbReference>
<evidence type="ECO:0000256" key="5">
    <source>
        <dbReference type="ARBA" id="ARBA00035381"/>
    </source>
</evidence>
<dbReference type="InterPro" id="IPR036935">
    <property type="entry name" value="Ribosomal_bL9_N_sf"/>
</dbReference>
<keyword evidence="2 7" id="KW-0689">Ribosomal protein</keyword>
<keyword evidence="3" id="KW-0687">Ribonucleoprotein</keyword>
<evidence type="ECO:0000313" key="8">
    <source>
        <dbReference type="Proteomes" id="UP000770661"/>
    </source>
</evidence>
<comment type="caution">
    <text evidence="7">The sequence shown here is derived from an EMBL/GenBank/DDBJ whole genome shotgun (WGS) entry which is preliminary data.</text>
</comment>
<dbReference type="AlphaFoldDB" id="A0A8J5CV00"/>
<dbReference type="Gene3D" id="3.40.5.10">
    <property type="entry name" value="Ribosomal protein L9, N-terminal domain"/>
    <property type="match status" value="1"/>
</dbReference>
<gene>
    <name evidence="7" type="primary">mRpL9</name>
    <name evidence="7" type="ORF">GWK47_046014</name>
</gene>
<dbReference type="EMBL" id="JACEEZ010010718">
    <property type="protein sequence ID" value="KAG0721666.1"/>
    <property type="molecule type" value="Genomic_DNA"/>
</dbReference>
<keyword evidence="8" id="KW-1185">Reference proteome</keyword>
<accession>A0A8J5CV00</accession>
<organism evidence="7 8">
    <name type="scientific">Chionoecetes opilio</name>
    <name type="common">Atlantic snow crab</name>
    <name type="synonym">Cancer opilio</name>
    <dbReference type="NCBI Taxonomy" id="41210"/>
    <lineage>
        <taxon>Eukaryota</taxon>
        <taxon>Metazoa</taxon>
        <taxon>Ecdysozoa</taxon>
        <taxon>Arthropoda</taxon>
        <taxon>Crustacea</taxon>
        <taxon>Multicrustacea</taxon>
        <taxon>Malacostraca</taxon>
        <taxon>Eumalacostraca</taxon>
        <taxon>Eucarida</taxon>
        <taxon>Decapoda</taxon>
        <taxon>Pleocyemata</taxon>
        <taxon>Brachyura</taxon>
        <taxon>Eubrachyura</taxon>
        <taxon>Majoidea</taxon>
        <taxon>Majidae</taxon>
        <taxon>Chionoecetes</taxon>
    </lineage>
</organism>
<name>A0A8J5CV00_CHIOP</name>
<dbReference type="PANTHER" id="PTHR21368">
    <property type="entry name" value="50S RIBOSOMAL PROTEIN L9"/>
    <property type="match status" value="1"/>
</dbReference>
<dbReference type="InterPro" id="IPR020070">
    <property type="entry name" value="Ribosomal_bL9_N"/>
</dbReference>
<protein>
    <recommendedName>
        <fullName evidence="4">Large ribosomal subunit protein bL9m</fullName>
    </recommendedName>
    <alternativeName>
        <fullName evidence="5">39S ribosomal protein L9, mitochondrial</fullName>
    </alternativeName>
</protein>
<comment type="similarity">
    <text evidence="1">Belongs to the bacterial ribosomal protein bL9 family.</text>
</comment>
<dbReference type="Proteomes" id="UP000770661">
    <property type="component" value="Unassembled WGS sequence"/>
</dbReference>
<dbReference type="GO" id="GO:0006412">
    <property type="term" value="P:translation"/>
    <property type="evidence" value="ECO:0007669"/>
    <property type="project" value="InterPro"/>
</dbReference>
<sequence length="329" mass="36662">MLRPLVQGMSCLRLHGAQSGALREAVQGGGAAARALPHPLLQTVRTTFILKRKTRPYLVNTHKKVRDRRLKARHFQYVLVEDTNIKKKEPVKVLLRTSVEGLGSRGEVVEVAPNKARKELLLPGLAVYASPDNLEKFSTLITDTTQEDQPSSPFALSTANMLSMKVIYVSMNKYKPWVLEPWHIRVAFRKVGVIMPERPSPCPRTPSPARTLTSRTKNLQSRLRVEAGMGRQGVVGAEGGWSTVVGRHGGGRVSWGPAWGPKEGGVVINNKEEAAVRCRLNHYTSNMLDRLPCQGNFWELPSDPLFPEQAALLEELNSRNQQPEEEELD</sequence>
<evidence type="ECO:0000256" key="1">
    <source>
        <dbReference type="ARBA" id="ARBA00010605"/>
    </source>
</evidence>
<dbReference type="SUPFAM" id="SSF55658">
    <property type="entry name" value="L9 N-domain-like"/>
    <property type="match status" value="1"/>
</dbReference>
<reference evidence="7" key="1">
    <citation type="submission" date="2020-07" db="EMBL/GenBank/DDBJ databases">
        <title>The High-quality genome of the commercially important snow crab, Chionoecetes opilio.</title>
        <authorList>
            <person name="Jeong J.-H."/>
            <person name="Ryu S."/>
        </authorList>
    </citation>
    <scope>NUCLEOTIDE SEQUENCE</scope>
    <source>
        <strain evidence="7">MADBK_172401_WGS</strain>
        <tissue evidence="7">Digestive gland</tissue>
    </source>
</reference>
<evidence type="ECO:0000256" key="3">
    <source>
        <dbReference type="ARBA" id="ARBA00023274"/>
    </source>
</evidence>
<evidence type="ECO:0000259" key="6">
    <source>
        <dbReference type="Pfam" id="PF01281"/>
    </source>
</evidence>
<dbReference type="GO" id="GO:1990904">
    <property type="term" value="C:ribonucleoprotein complex"/>
    <property type="evidence" value="ECO:0007669"/>
    <property type="project" value="UniProtKB-KW"/>
</dbReference>
<dbReference type="GO" id="GO:0005840">
    <property type="term" value="C:ribosome"/>
    <property type="evidence" value="ECO:0007669"/>
    <property type="project" value="UniProtKB-KW"/>
</dbReference>
<feature type="domain" description="Ribosomal protein L9" evidence="6">
    <location>
        <begin position="91"/>
        <end position="137"/>
    </location>
</feature>
<evidence type="ECO:0000256" key="2">
    <source>
        <dbReference type="ARBA" id="ARBA00022980"/>
    </source>
</evidence>
<evidence type="ECO:0000313" key="7">
    <source>
        <dbReference type="EMBL" id="KAG0721666.1"/>
    </source>
</evidence>
<evidence type="ECO:0000256" key="4">
    <source>
        <dbReference type="ARBA" id="ARBA00035194"/>
    </source>
</evidence>